<dbReference type="AlphaFoldDB" id="A0A0K2GBQ4"/>
<reference evidence="1 2" key="1">
    <citation type="journal article" date="2015" name="Proc. Natl. Acad. Sci. U.S.A.">
        <title>Expanded metabolic versatility of ubiquitous nitrite-oxidizing bacteria from the genus Nitrospira.</title>
        <authorList>
            <person name="Koch H."/>
            <person name="Lucker S."/>
            <person name="Albertsen M."/>
            <person name="Kitzinger K."/>
            <person name="Herbold C."/>
            <person name="Spieck E."/>
            <person name="Nielsen P.H."/>
            <person name="Wagner M."/>
            <person name="Daims H."/>
        </authorList>
    </citation>
    <scope>NUCLEOTIDE SEQUENCE [LARGE SCALE GENOMIC DNA]</scope>
    <source>
        <strain evidence="1 2">NSP M-1</strain>
    </source>
</reference>
<gene>
    <name evidence="1" type="ORF">NITMOv2_1963</name>
</gene>
<dbReference type="Proteomes" id="UP000069205">
    <property type="component" value="Chromosome"/>
</dbReference>
<dbReference type="EMBL" id="CP011801">
    <property type="protein sequence ID" value="ALA58380.1"/>
    <property type="molecule type" value="Genomic_DNA"/>
</dbReference>
<dbReference type="STRING" id="42253.NITMOv2_1963"/>
<proteinExistence type="predicted"/>
<name>A0A0K2GBQ4_NITMO</name>
<evidence type="ECO:0000313" key="2">
    <source>
        <dbReference type="Proteomes" id="UP000069205"/>
    </source>
</evidence>
<dbReference type="KEGG" id="nmv:NITMOv2_1963"/>
<protein>
    <submittedName>
        <fullName evidence="1">Uncharacterized protein</fullName>
    </submittedName>
</protein>
<organism evidence="1 2">
    <name type="scientific">Nitrospira moscoviensis</name>
    <dbReference type="NCBI Taxonomy" id="42253"/>
    <lineage>
        <taxon>Bacteria</taxon>
        <taxon>Pseudomonadati</taxon>
        <taxon>Nitrospirota</taxon>
        <taxon>Nitrospiria</taxon>
        <taxon>Nitrospirales</taxon>
        <taxon>Nitrospiraceae</taxon>
        <taxon>Nitrospira</taxon>
    </lineage>
</organism>
<evidence type="ECO:0000313" key="1">
    <source>
        <dbReference type="EMBL" id="ALA58380.1"/>
    </source>
</evidence>
<keyword evidence="2" id="KW-1185">Reference proteome</keyword>
<accession>A0A0K2GBQ4</accession>
<sequence>MGHRCRLALGHFLVLSLTRVREDERPSCETVRTQKGVRPCRTRTRHFHPACGATS</sequence>